<evidence type="ECO:0000259" key="9">
    <source>
        <dbReference type="Pfam" id="PF21192"/>
    </source>
</evidence>
<dbReference type="GO" id="GO:0015031">
    <property type="term" value="P:protein transport"/>
    <property type="evidence" value="ECO:0007669"/>
    <property type="project" value="UniProtKB-KW"/>
</dbReference>
<dbReference type="Pfam" id="PF21193">
    <property type="entry name" value="NMD_SH3"/>
    <property type="match status" value="1"/>
</dbReference>
<comment type="function">
    <text evidence="7">Acts as an adapter for the XPO1/CRM1-mediated export of the 60S ribosomal subunit.</text>
</comment>
<dbReference type="InterPro" id="IPR048898">
    <property type="entry name" value="OB_NMD3"/>
</dbReference>
<dbReference type="Proteomes" id="UP000078348">
    <property type="component" value="Unassembled WGS sequence"/>
</dbReference>
<evidence type="ECO:0000313" key="12">
    <source>
        <dbReference type="Proteomes" id="UP000078348"/>
    </source>
</evidence>
<evidence type="ECO:0000259" key="8">
    <source>
        <dbReference type="Pfam" id="PF04981"/>
    </source>
</evidence>
<comment type="similarity">
    <text evidence="1 7">Belongs to the NMD3 family.</text>
</comment>
<organism evidence="11 12">
    <name type="scientific">Blastocystis sp. subtype 1 (strain ATCC 50177 / NandII)</name>
    <dbReference type="NCBI Taxonomy" id="478820"/>
    <lineage>
        <taxon>Eukaryota</taxon>
        <taxon>Sar</taxon>
        <taxon>Stramenopiles</taxon>
        <taxon>Bigyra</taxon>
        <taxon>Opalozoa</taxon>
        <taxon>Opalinata</taxon>
        <taxon>Blastocystidae</taxon>
        <taxon>Blastocystis</taxon>
    </lineage>
</organism>
<comment type="caution">
    <text evidence="11">The sequence shown here is derived from an EMBL/GenBank/DDBJ whole genome shotgun (WGS) entry which is preliminary data.</text>
</comment>
<evidence type="ECO:0000256" key="7">
    <source>
        <dbReference type="RuleBase" id="RU364108"/>
    </source>
</evidence>
<accession>A0A196SKK7</accession>
<sequence length="507" mass="58305">MDNPNEQDGVQDILCCVCSTPIKPNKANMCINCIRSKVDITEGIQRQIVLFQCRGCERYLRPPWTVAPPESKELLALCLKKIKGLKNVKLVDAEFVWTEPHSRRIKLNVTVQKEVFNVVLQQSFIVAFVIEAKTCEDCIMESIQHASKAVVQLRQKVDHKRTFFFLEQQIIKSGMHRKAAEIESQPDGLDFNFPERSDARTFILWLKNVVPINVGTARQLLSQDFSSNIVKYKYSYVVDILPICKDDLVVFPTKLCSITGMDPLCLCYKVSNLLCFINPFTLQRAEINVEKFNNAPFRAIMSSKQLVEYTVLDVSYNPQRGAEGAGKRRFQLEEVTVCRSDRIGDDDAIVVTNTHLGALLHEGDTVLGYDLSTAVFNDDDLKPMKGREMPDCVLVRKCYPNFRKLNKHRNWKLRKLDMEEVESNRKVNKSKEDEEYEQFKRDLEEDEEMRKQVNIYKEEGAREIVVNEEVEKDAPIIPLTEMLEDLNLDEEVQGDDMVVEGSSEEEN</sequence>
<keyword evidence="6 7" id="KW-0539">Nucleus</keyword>
<keyword evidence="3 7" id="KW-0813">Transport</keyword>
<keyword evidence="4 7" id="KW-0963">Cytoplasm</keyword>
<dbReference type="PANTHER" id="PTHR12746:SF2">
    <property type="entry name" value="60S RIBOSOMAL EXPORT PROTEIN NMD3"/>
    <property type="match status" value="1"/>
</dbReference>
<dbReference type="OrthoDB" id="203821at2759"/>
<dbReference type="InterPro" id="IPR039768">
    <property type="entry name" value="Nmd3"/>
</dbReference>
<feature type="domain" description="60S ribosomal export protein NMD3 OB-fold" evidence="9">
    <location>
        <begin position="306"/>
        <end position="397"/>
    </location>
</feature>
<dbReference type="Pfam" id="PF21192">
    <property type="entry name" value="OB_NMD3"/>
    <property type="match status" value="1"/>
</dbReference>
<dbReference type="GO" id="GO:0005634">
    <property type="term" value="C:nucleus"/>
    <property type="evidence" value="ECO:0007669"/>
    <property type="project" value="UniProtKB-SubCell"/>
</dbReference>
<comment type="subcellular location">
    <subcellularLocation>
        <location evidence="7">Cytoplasm</location>
    </subcellularLocation>
    <subcellularLocation>
        <location evidence="7">Nucleus</location>
    </subcellularLocation>
</comment>
<evidence type="ECO:0000256" key="6">
    <source>
        <dbReference type="ARBA" id="ARBA00023242"/>
    </source>
</evidence>
<name>A0A196SKK7_BLAHN</name>
<keyword evidence="12" id="KW-1185">Reference proteome</keyword>
<evidence type="ECO:0000313" key="11">
    <source>
        <dbReference type="EMBL" id="OAO16722.1"/>
    </source>
</evidence>
<feature type="domain" description="Nmd3 N-terminal" evidence="8">
    <location>
        <begin position="15"/>
        <end position="240"/>
    </location>
</feature>
<feature type="domain" description="60S ribosomal export protein NMD3 SH3" evidence="10">
    <location>
        <begin position="243"/>
        <end position="288"/>
    </location>
</feature>
<gene>
    <name evidence="11" type="ORF">AV274_1563</name>
</gene>
<dbReference type="GO" id="GO:0043023">
    <property type="term" value="F:ribosomal large subunit binding"/>
    <property type="evidence" value="ECO:0007669"/>
    <property type="project" value="InterPro"/>
</dbReference>
<dbReference type="EMBL" id="LXWW01000065">
    <property type="protein sequence ID" value="OAO16722.1"/>
    <property type="molecule type" value="Genomic_DNA"/>
</dbReference>
<protein>
    <recommendedName>
        <fullName evidence="2 7">60S ribosomal export protein NMD3</fullName>
    </recommendedName>
</protein>
<evidence type="ECO:0000259" key="10">
    <source>
        <dbReference type="Pfam" id="PF21193"/>
    </source>
</evidence>
<evidence type="ECO:0000256" key="5">
    <source>
        <dbReference type="ARBA" id="ARBA00022927"/>
    </source>
</evidence>
<dbReference type="AlphaFoldDB" id="A0A196SKK7"/>
<dbReference type="PANTHER" id="PTHR12746">
    <property type="entry name" value="NONSENSE-MEDIATED MRNA DECAY PROTEIN 3"/>
    <property type="match status" value="1"/>
</dbReference>
<dbReference type="InterPro" id="IPR048899">
    <property type="entry name" value="NMD_SH3"/>
</dbReference>
<reference evidence="11 12" key="1">
    <citation type="submission" date="2016-05" db="EMBL/GenBank/DDBJ databases">
        <title>Nuclear genome of Blastocystis sp. subtype 1 NandII.</title>
        <authorList>
            <person name="Gentekaki E."/>
            <person name="Curtis B."/>
            <person name="Stairs C."/>
            <person name="Eme L."/>
            <person name="Herman E."/>
            <person name="Klimes V."/>
            <person name="Arias M.C."/>
            <person name="Elias M."/>
            <person name="Hilliou F."/>
            <person name="Klute M."/>
            <person name="Malik S.-B."/>
            <person name="Pightling A."/>
            <person name="Rachubinski R."/>
            <person name="Salas D."/>
            <person name="Schlacht A."/>
            <person name="Suga H."/>
            <person name="Archibald J."/>
            <person name="Ball S.G."/>
            <person name="Clark G."/>
            <person name="Dacks J."/>
            <person name="Van Der Giezen M."/>
            <person name="Tsaousis A."/>
            <person name="Roger A."/>
        </authorList>
    </citation>
    <scope>NUCLEOTIDE SEQUENCE [LARGE SCALE GENOMIC DNA]</scope>
    <source>
        <strain evidence="12">ATCC 50177 / NandII</strain>
    </source>
</reference>
<evidence type="ECO:0000256" key="2">
    <source>
        <dbReference type="ARBA" id="ARBA00017035"/>
    </source>
</evidence>
<dbReference type="STRING" id="478820.A0A196SKK7"/>
<evidence type="ECO:0000256" key="4">
    <source>
        <dbReference type="ARBA" id="ARBA00022490"/>
    </source>
</evidence>
<dbReference type="InterPro" id="IPR007064">
    <property type="entry name" value="Nmd3_N"/>
</dbReference>
<dbReference type="Pfam" id="PF04981">
    <property type="entry name" value="NMD3"/>
    <property type="match status" value="1"/>
</dbReference>
<evidence type="ECO:0000256" key="3">
    <source>
        <dbReference type="ARBA" id="ARBA00022448"/>
    </source>
</evidence>
<evidence type="ECO:0000256" key="1">
    <source>
        <dbReference type="ARBA" id="ARBA00009794"/>
    </source>
</evidence>
<keyword evidence="5 7" id="KW-0653">Protein transport</keyword>
<dbReference type="GO" id="GO:0000055">
    <property type="term" value="P:ribosomal large subunit export from nucleus"/>
    <property type="evidence" value="ECO:0007669"/>
    <property type="project" value="TreeGrafter"/>
</dbReference>
<dbReference type="GO" id="GO:0005737">
    <property type="term" value="C:cytoplasm"/>
    <property type="evidence" value="ECO:0007669"/>
    <property type="project" value="UniProtKB-SubCell"/>
</dbReference>
<proteinExistence type="inferred from homology"/>